<reference evidence="2" key="1">
    <citation type="submission" date="2017-06" db="EMBL/GenBank/DDBJ databases">
        <authorList>
            <person name="Varghese N."/>
            <person name="Submissions S."/>
        </authorList>
    </citation>
    <scope>NUCLEOTIDE SEQUENCE [LARGE SCALE GENOMIC DNA]</scope>
    <source>
        <strain evidence="2">DSM 27993</strain>
    </source>
</reference>
<evidence type="ECO:0008006" key="3">
    <source>
        <dbReference type="Google" id="ProtNLM"/>
    </source>
</evidence>
<evidence type="ECO:0000313" key="2">
    <source>
        <dbReference type="Proteomes" id="UP000198412"/>
    </source>
</evidence>
<dbReference type="Proteomes" id="UP000198412">
    <property type="component" value="Unassembled WGS sequence"/>
</dbReference>
<dbReference type="InterPro" id="IPR027417">
    <property type="entry name" value="P-loop_NTPase"/>
</dbReference>
<dbReference type="AlphaFoldDB" id="A0A238VIA1"/>
<evidence type="ECO:0000313" key="1">
    <source>
        <dbReference type="EMBL" id="SNR33966.1"/>
    </source>
</evidence>
<dbReference type="RefSeq" id="WP_089376867.1">
    <property type="nucleotide sequence ID" value="NZ_FZNX01000001.1"/>
</dbReference>
<dbReference type="EMBL" id="FZNX01000001">
    <property type="protein sequence ID" value="SNR33966.1"/>
    <property type="molecule type" value="Genomic_DNA"/>
</dbReference>
<dbReference type="OrthoDB" id="2455999at2"/>
<dbReference type="SUPFAM" id="SSF52540">
    <property type="entry name" value="P-loop containing nucleoside triphosphate hydrolases"/>
    <property type="match status" value="1"/>
</dbReference>
<dbReference type="Gene3D" id="3.40.50.300">
    <property type="entry name" value="P-loop containing nucleotide triphosphate hydrolases"/>
    <property type="match status" value="1"/>
</dbReference>
<protein>
    <recommendedName>
        <fullName evidence="3">NACHT domain-containing protein</fullName>
    </recommendedName>
</protein>
<proteinExistence type="predicted"/>
<name>A0A238VIA1_9FLAO</name>
<gene>
    <name evidence="1" type="ORF">SAMN04488111_0531</name>
</gene>
<keyword evidence="2" id="KW-1185">Reference proteome</keyword>
<sequence length="1082" mass="129757">MRNALSGYTYQKQVTLLLLSIMDVERNISKIEIEAKTTDNFDDLIITTNSDSFQFQIKDFEDVSLENLKIKNNEIFIKGNPHKLSAKHNVIFFKNITIKSNEKILEFPSYKFAENVSIVSLSRVQIDKKLNNLYKINPRRKNEMDCFLNSILDKRIWQIPRESLPQLKVFLTDLQEKSVLISHKLLEFEKLLLIEGKPGIGKSHFVNSLIKKFENNIIYRFWIGNQDRDYQERLRFENFIRDLNVKLFYDQKTRTIEELLIKLKNEDKTFIIDGLDHIENYNKPEFNSFINFINRAKEFCKIIILSRPLTKELNWNKHTLEKWNLKQTERVLKTLFHLSEHHILKEIYEISQGYPIIVKYIAEHYKINGKVPKIEQVENIDSYYQDIISNEKGKNSLSVFLCSKSYIMESEIDLFIGHEKYYVEEFIKEHPYLFDIKINRISLFHDSFNTFLRKQVDYTHKTETVNNIVSKSILNLEKRFLSRFSLFQFSKEQKKSILIKYASIKTFEKIIKNTVDFESIRTFYTQLRELLKEISPTELSINNYYDLSLIIILVTREHISTINTFYYTYVSSLIENGITDEDITSSEYLFGMYYYVKTKNAALLYNSTTDDHYDTEYFHKQLELDINEEETFIEKHSRQLDKRTIDEALKDKINFKKHLKQIIENIFIHKSKIKGYEILKSSIGEYLNGHTYQATHKLERFLIKYNVPDYYPNWILKDVYNNLLSYGYKIDSGKNEYHDLTLKELICKYRDLGSFKLRNKIHNYIRLALLEKRKIDVQSIYPYWTKYYQRKDYTLYSLPIALKTLQSENLISLKECVSLIHKIQEISEKGYRHLLADFIELYQPSKIILLLEIDFDIEELHVEWFKLQKKYINKISERTYNIQENRLLTNHQSLLIPLEEIENVLYSNKFEKLELTLDLFKAKVSFKNNQKKTALKFKQSKLRFYELTEQNDYDKYKQNSQQRFERGILTSKDINFIKREKLKPYEIAKYSDGNYTSLPEIDIFKVYEPKQIKYYFKKILYNTLINKTKSINYFYSLYYHPGNILAMIKLYRNDKEFKDATKSFERFLNLSMLSLKQDRSPK</sequence>
<accession>A0A238VIA1</accession>
<organism evidence="1 2">
    <name type="scientific">Lutibacter flavus</name>
    <dbReference type="NCBI Taxonomy" id="691689"/>
    <lineage>
        <taxon>Bacteria</taxon>
        <taxon>Pseudomonadati</taxon>
        <taxon>Bacteroidota</taxon>
        <taxon>Flavobacteriia</taxon>
        <taxon>Flavobacteriales</taxon>
        <taxon>Flavobacteriaceae</taxon>
        <taxon>Lutibacter</taxon>
    </lineage>
</organism>